<proteinExistence type="predicted"/>
<protein>
    <submittedName>
        <fullName evidence="2">Uncharacterized protein</fullName>
    </submittedName>
</protein>
<name>A0A0D2WK38_CAPO3</name>
<feature type="compositionally biased region" description="Pro residues" evidence="1">
    <location>
        <begin position="200"/>
        <end position="210"/>
    </location>
</feature>
<feature type="region of interest" description="Disordered" evidence="1">
    <location>
        <begin position="172"/>
        <end position="229"/>
    </location>
</feature>
<sequence>MTVLSTGALLVKPVPVECSAEDVLAAMKESLGELGATALAATLDRPSCIVEFPSQDHARAALASLRSQLWIGDVGARVVLHSVPQPPAALIVRPVPAGKSADDVLACMRDSLGSQFAVSAAISASLESAVCTVLFPSDADATAALQQLNSQLWFDDVGMRVSRPTHQIAARAVPKTTQSHPPPSAAAAAAAAAALSPAPTSVPQPAPSAAPAPHHAFAPPAASSNPQLQANPFATPVVASHNPFATPDASQNPFATLVASNNPFATPIASSTAAPVATQSSYMPMPAPFDSFAHHATHPHGAGYSAGQQDYRSTGVAGQVPESFGLVAPLASFAS</sequence>
<gene>
    <name evidence="2" type="ORF">CAOG_001843</name>
</gene>
<dbReference type="Proteomes" id="UP000008743">
    <property type="component" value="Unassembled WGS sequence"/>
</dbReference>
<feature type="compositionally biased region" description="Low complexity" evidence="1">
    <location>
        <begin position="211"/>
        <end position="224"/>
    </location>
</feature>
<keyword evidence="3" id="KW-1185">Reference proteome</keyword>
<evidence type="ECO:0000313" key="3">
    <source>
        <dbReference type="Proteomes" id="UP000008743"/>
    </source>
</evidence>
<feature type="compositionally biased region" description="Low complexity" evidence="1">
    <location>
        <begin position="185"/>
        <end position="199"/>
    </location>
</feature>
<accession>A0A0D2WK38</accession>
<dbReference type="EMBL" id="KE346361">
    <property type="protein sequence ID" value="KJE90540.1"/>
    <property type="molecule type" value="Genomic_DNA"/>
</dbReference>
<dbReference type="AlphaFoldDB" id="A0A0D2WK38"/>
<reference evidence="3" key="1">
    <citation type="submission" date="2011-02" db="EMBL/GenBank/DDBJ databases">
        <title>The Genome Sequence of Capsaspora owczarzaki ATCC 30864.</title>
        <authorList>
            <person name="Russ C."/>
            <person name="Cuomo C."/>
            <person name="Burger G."/>
            <person name="Gray M.W."/>
            <person name="Holland P.W.H."/>
            <person name="King N."/>
            <person name="Lang F.B.F."/>
            <person name="Roger A.J."/>
            <person name="Ruiz-Trillo I."/>
            <person name="Young S.K."/>
            <person name="Zeng Q."/>
            <person name="Gargeya S."/>
            <person name="Alvarado L."/>
            <person name="Berlin A."/>
            <person name="Chapman S.B."/>
            <person name="Chen Z."/>
            <person name="Freedman E."/>
            <person name="Gellesch M."/>
            <person name="Goldberg J."/>
            <person name="Griggs A."/>
            <person name="Gujja S."/>
            <person name="Heilman E."/>
            <person name="Heiman D."/>
            <person name="Howarth C."/>
            <person name="Mehta T."/>
            <person name="Neiman D."/>
            <person name="Pearson M."/>
            <person name="Roberts A."/>
            <person name="Saif S."/>
            <person name="Shea T."/>
            <person name="Shenoy N."/>
            <person name="Sisk P."/>
            <person name="Stolte C."/>
            <person name="Sykes S."/>
            <person name="White J."/>
            <person name="Yandava C."/>
            <person name="Haas B."/>
            <person name="Nusbaum C."/>
            <person name="Birren B."/>
        </authorList>
    </citation>
    <scope>NUCLEOTIDE SEQUENCE</scope>
    <source>
        <strain evidence="3">ATCC 30864</strain>
    </source>
</reference>
<evidence type="ECO:0000256" key="1">
    <source>
        <dbReference type="SAM" id="MobiDB-lite"/>
    </source>
</evidence>
<evidence type="ECO:0000313" key="2">
    <source>
        <dbReference type="EMBL" id="KJE90540.1"/>
    </source>
</evidence>
<organism evidence="2 3">
    <name type="scientific">Capsaspora owczarzaki (strain ATCC 30864)</name>
    <dbReference type="NCBI Taxonomy" id="595528"/>
    <lineage>
        <taxon>Eukaryota</taxon>
        <taxon>Filasterea</taxon>
        <taxon>Capsaspora</taxon>
    </lineage>
</organism>
<dbReference type="RefSeq" id="XP_004364711.1">
    <property type="nucleotide sequence ID" value="XM_004364654.2"/>
</dbReference>
<dbReference type="InParanoid" id="A0A0D2WK38"/>